<dbReference type="GO" id="GO:0046872">
    <property type="term" value="F:metal ion binding"/>
    <property type="evidence" value="ECO:0007669"/>
    <property type="project" value="UniProtKB-KW"/>
</dbReference>
<reference evidence="2 3" key="1">
    <citation type="submission" date="2019-04" db="EMBL/GenBank/DDBJ databases">
        <title>Flavobacterium sp. nov. isolated from construction timber.</title>
        <authorList>
            <person name="Lin S.-Y."/>
            <person name="Chang C.-T."/>
            <person name="Young C.-C."/>
        </authorList>
    </citation>
    <scope>NUCLEOTIDE SEQUENCE [LARGE SCALE GENOMIC DNA]</scope>
    <source>
        <strain evidence="2 3">CC-CTC003</strain>
    </source>
</reference>
<proteinExistence type="predicted"/>
<keyword evidence="1" id="KW-0479">Metal-binding</keyword>
<dbReference type="PANTHER" id="PTHR12736:SF7">
    <property type="entry name" value="LANC-LIKE PROTEIN 3"/>
    <property type="match status" value="1"/>
</dbReference>
<dbReference type="EMBL" id="SSNZ01000004">
    <property type="protein sequence ID" value="THF49855.1"/>
    <property type="molecule type" value="Genomic_DNA"/>
</dbReference>
<accession>A0A4S3ZVK5</accession>
<evidence type="ECO:0000313" key="3">
    <source>
        <dbReference type="Proteomes" id="UP000307507"/>
    </source>
</evidence>
<dbReference type="PANTHER" id="PTHR12736">
    <property type="entry name" value="LANC-LIKE PROTEIN"/>
    <property type="match status" value="1"/>
</dbReference>
<feature type="binding site" evidence="1">
    <location>
        <position position="270"/>
    </location>
    <ligand>
        <name>Zn(2+)</name>
        <dbReference type="ChEBI" id="CHEBI:29105"/>
    </ligand>
</feature>
<dbReference type="OrthoDB" id="6313827at2"/>
<dbReference type="InterPro" id="IPR007822">
    <property type="entry name" value="LANC-like"/>
</dbReference>
<name>A0A4S3ZVK5_9FLAO</name>
<sequence length="412" mass="46603">MTLNLLLFMNFDSYKELNTIAAYLQNETLLFRDNKVAQIALHTGLPGIILTLTAIRKQFPELVDPVILRKYIDKVYTLLSESEAFYPSFSGGLAGYGFLLYQLAKEKHIDIADYKDIIEEIDEIIAEHLNDNLEMDHVDILHGAMGMALYFLEKGASTYAEKVIDRLNITAKREENRCYWSTFDFFKTKAYKIDFGLAHGNAGIQYFLGKCLKHNIQTDTCKELLEESLNFYRHNTQELGVIKSYYPTMLLEDDYRNGTTKPETSRVAWCYGDLGILHTHLLLADVLQDDALQEETMTKLKQVAGRRLVAETMHHDAGLCHGTAGLALLFKNSYDRTGEIAFRETADYWLQKTYDYKTGADSEIGYCLYDGGERKENDSSLLEGLSGVAAAYLATLSPMGAPLVDKAVFLSL</sequence>
<dbReference type="GO" id="GO:0005886">
    <property type="term" value="C:plasma membrane"/>
    <property type="evidence" value="ECO:0007669"/>
    <property type="project" value="TreeGrafter"/>
</dbReference>
<evidence type="ECO:0000256" key="1">
    <source>
        <dbReference type="PIRSR" id="PIRSR607822-1"/>
    </source>
</evidence>
<dbReference type="SUPFAM" id="SSF158745">
    <property type="entry name" value="LanC-like"/>
    <property type="match status" value="1"/>
</dbReference>
<dbReference type="GO" id="GO:0031179">
    <property type="term" value="P:peptide modification"/>
    <property type="evidence" value="ECO:0007669"/>
    <property type="project" value="InterPro"/>
</dbReference>
<comment type="caution">
    <text evidence="2">The sequence shown here is derived from an EMBL/GenBank/DDBJ whole genome shotgun (WGS) entry which is preliminary data.</text>
</comment>
<feature type="binding site" evidence="1">
    <location>
        <position position="320"/>
    </location>
    <ligand>
        <name>Zn(2+)</name>
        <dbReference type="ChEBI" id="CHEBI:29105"/>
    </ligand>
</feature>
<evidence type="ECO:0000313" key="2">
    <source>
        <dbReference type="EMBL" id="THF49855.1"/>
    </source>
</evidence>
<keyword evidence="1" id="KW-0862">Zinc</keyword>
<gene>
    <name evidence="2" type="ORF">E6C50_10905</name>
</gene>
<protein>
    <recommendedName>
        <fullName evidence="4">Lanthionine synthetase C-like protein</fullName>
    </recommendedName>
</protein>
<feature type="binding site" evidence="1">
    <location>
        <position position="321"/>
    </location>
    <ligand>
        <name>Zn(2+)</name>
        <dbReference type="ChEBI" id="CHEBI:29105"/>
    </ligand>
</feature>
<organism evidence="2 3">
    <name type="scientific">Flavobacterium supellecticarium</name>
    <dbReference type="NCBI Taxonomy" id="2565924"/>
    <lineage>
        <taxon>Bacteria</taxon>
        <taxon>Pseudomonadati</taxon>
        <taxon>Bacteroidota</taxon>
        <taxon>Flavobacteriia</taxon>
        <taxon>Flavobacteriales</taxon>
        <taxon>Flavobacteriaceae</taxon>
        <taxon>Flavobacterium</taxon>
    </lineage>
</organism>
<dbReference type="RefSeq" id="WP_136403264.1">
    <property type="nucleotide sequence ID" value="NZ_SSNZ01000004.1"/>
</dbReference>
<dbReference type="Proteomes" id="UP000307507">
    <property type="component" value="Unassembled WGS sequence"/>
</dbReference>
<dbReference type="Gene3D" id="1.50.10.20">
    <property type="match status" value="1"/>
</dbReference>
<keyword evidence="3" id="KW-1185">Reference proteome</keyword>
<evidence type="ECO:0008006" key="4">
    <source>
        <dbReference type="Google" id="ProtNLM"/>
    </source>
</evidence>
<dbReference type="Pfam" id="PF05147">
    <property type="entry name" value="LANC_like"/>
    <property type="match status" value="1"/>
</dbReference>
<dbReference type="AlphaFoldDB" id="A0A4S3ZVK5"/>
<dbReference type="PRINTS" id="PR01950">
    <property type="entry name" value="LANCSUPER"/>
</dbReference>
<dbReference type="SMART" id="SM01260">
    <property type="entry name" value="LANC_like"/>
    <property type="match status" value="1"/>
</dbReference>